<evidence type="ECO:0000256" key="1">
    <source>
        <dbReference type="SAM" id="MobiDB-lite"/>
    </source>
</evidence>
<name>Q4RCN1_TETNG</name>
<dbReference type="EMBL" id="CAAE01018490">
    <property type="protein sequence ID" value="CAG13852.1"/>
    <property type="molecule type" value="Genomic_DNA"/>
</dbReference>
<gene>
    <name evidence="2" type="ORF">GSTENG00037066001</name>
</gene>
<dbReference type="KEGG" id="tng:GSTEN00037066G001"/>
<reference evidence="2" key="2">
    <citation type="submission" date="2004-02" db="EMBL/GenBank/DDBJ databases">
        <authorList>
            <consortium name="Genoscope"/>
            <consortium name="Whitehead Institute Centre for Genome Research"/>
        </authorList>
    </citation>
    <scope>NUCLEOTIDE SEQUENCE</scope>
</reference>
<proteinExistence type="predicted"/>
<dbReference type="AlphaFoldDB" id="Q4RCN1"/>
<feature type="region of interest" description="Disordered" evidence="1">
    <location>
        <begin position="1"/>
        <end position="51"/>
    </location>
</feature>
<comment type="caution">
    <text evidence="2">The sequence shown here is derived from an EMBL/GenBank/DDBJ whole genome shotgun (WGS) entry which is preliminary data.</text>
</comment>
<sequence length="51" mass="5479">MQHGGSVWNDGESRREGSEVKKDTKARRKSLNDKRSGQLGLGRQGPKGAAG</sequence>
<organism evidence="2">
    <name type="scientific">Tetraodon nigroviridis</name>
    <name type="common">Spotted green pufferfish</name>
    <name type="synonym">Chelonodon nigroviridis</name>
    <dbReference type="NCBI Taxonomy" id="99883"/>
    <lineage>
        <taxon>Eukaryota</taxon>
        <taxon>Metazoa</taxon>
        <taxon>Chordata</taxon>
        <taxon>Craniata</taxon>
        <taxon>Vertebrata</taxon>
        <taxon>Euteleostomi</taxon>
        <taxon>Actinopterygii</taxon>
        <taxon>Neopterygii</taxon>
        <taxon>Teleostei</taxon>
        <taxon>Neoteleostei</taxon>
        <taxon>Acanthomorphata</taxon>
        <taxon>Eupercaria</taxon>
        <taxon>Tetraodontiformes</taxon>
        <taxon>Tetradontoidea</taxon>
        <taxon>Tetraodontidae</taxon>
        <taxon>Tetraodon</taxon>
    </lineage>
</organism>
<feature type="compositionally biased region" description="Gly residues" evidence="1">
    <location>
        <begin position="39"/>
        <end position="51"/>
    </location>
</feature>
<evidence type="ECO:0000313" key="2">
    <source>
        <dbReference type="EMBL" id="CAG13852.1"/>
    </source>
</evidence>
<accession>Q4RCN1</accession>
<feature type="compositionally biased region" description="Basic and acidic residues" evidence="1">
    <location>
        <begin position="11"/>
        <end position="23"/>
    </location>
</feature>
<reference evidence="2" key="1">
    <citation type="journal article" date="2004" name="Nature">
        <title>Genome duplication in the teleost fish Tetraodon nigroviridis reveals the early vertebrate proto-karyotype.</title>
        <authorList>
            <person name="Jaillon O."/>
            <person name="Aury J.-M."/>
            <person name="Brunet F."/>
            <person name="Petit J.-L."/>
            <person name="Stange-Thomann N."/>
            <person name="Mauceli E."/>
            <person name="Bouneau L."/>
            <person name="Fischer C."/>
            <person name="Ozouf-Costaz C."/>
            <person name="Bernot A."/>
            <person name="Nicaud S."/>
            <person name="Jaffe D."/>
            <person name="Fisher S."/>
            <person name="Lutfalla G."/>
            <person name="Dossat C."/>
            <person name="Segurens B."/>
            <person name="Dasilva C."/>
            <person name="Salanoubat M."/>
            <person name="Levy M."/>
            <person name="Boudet N."/>
            <person name="Castellano S."/>
            <person name="Anthouard V."/>
            <person name="Jubin C."/>
            <person name="Castelli V."/>
            <person name="Katinka M."/>
            <person name="Vacherie B."/>
            <person name="Biemont C."/>
            <person name="Skalli Z."/>
            <person name="Cattolico L."/>
            <person name="Poulain J."/>
            <person name="De Berardinis V."/>
            <person name="Cruaud C."/>
            <person name="Duprat S."/>
            <person name="Brottier P."/>
            <person name="Coutanceau J.-P."/>
            <person name="Gouzy J."/>
            <person name="Parra G."/>
            <person name="Lardier G."/>
            <person name="Chapple C."/>
            <person name="McKernan K.J."/>
            <person name="McEwan P."/>
            <person name="Bosak S."/>
            <person name="Kellis M."/>
            <person name="Volff J.-N."/>
            <person name="Guigo R."/>
            <person name="Zody M.C."/>
            <person name="Mesirov J."/>
            <person name="Lindblad-Toh K."/>
            <person name="Birren B."/>
            <person name="Nusbaum C."/>
            <person name="Kahn D."/>
            <person name="Robinson-Rechavi M."/>
            <person name="Laudet V."/>
            <person name="Schachter V."/>
            <person name="Quetier F."/>
            <person name="Saurin W."/>
            <person name="Scarpelli C."/>
            <person name="Wincker P."/>
            <person name="Lander E.S."/>
            <person name="Weissenbach J."/>
            <person name="Roest Crollius H."/>
        </authorList>
    </citation>
    <scope>NUCLEOTIDE SEQUENCE [LARGE SCALE GENOMIC DNA]</scope>
</reference>
<protein>
    <submittedName>
        <fullName evidence="2">(spotted green pufferfish) hypothetical protein</fullName>
    </submittedName>
</protein>